<evidence type="ECO:0000256" key="2">
    <source>
        <dbReference type="ARBA" id="ARBA00022692"/>
    </source>
</evidence>
<proteinExistence type="predicted"/>
<dbReference type="InterPro" id="IPR003339">
    <property type="entry name" value="ABC/ECF_trnsptr_transmembrane"/>
</dbReference>
<evidence type="ECO:0000256" key="4">
    <source>
        <dbReference type="ARBA" id="ARBA00023136"/>
    </source>
</evidence>
<feature type="transmembrane region" description="Helical" evidence="5">
    <location>
        <begin position="139"/>
        <end position="158"/>
    </location>
</feature>
<dbReference type="Pfam" id="PF02361">
    <property type="entry name" value="CbiQ"/>
    <property type="match status" value="1"/>
</dbReference>
<dbReference type="Proteomes" id="UP000244649">
    <property type="component" value="Unassembled WGS sequence"/>
</dbReference>
<evidence type="ECO:0000256" key="5">
    <source>
        <dbReference type="SAM" id="Phobius"/>
    </source>
</evidence>
<reference evidence="6 7" key="1">
    <citation type="submission" date="2018-04" db="EMBL/GenBank/DDBJ databases">
        <authorList>
            <person name="Go L.Y."/>
            <person name="Mitchell J.A."/>
        </authorList>
    </citation>
    <scope>NUCLEOTIDE SEQUENCE [LARGE SCALE GENOMIC DNA]</scope>
    <source>
        <strain evidence="6 7">TPD7010</strain>
    </source>
</reference>
<evidence type="ECO:0000313" key="7">
    <source>
        <dbReference type="Proteomes" id="UP000244649"/>
    </source>
</evidence>
<dbReference type="CDD" id="cd16914">
    <property type="entry name" value="EcfT"/>
    <property type="match status" value="1"/>
</dbReference>
<protein>
    <submittedName>
        <fullName evidence="6">Cobalt ABC transporter permease</fullName>
    </submittedName>
</protein>
<gene>
    <name evidence="6" type="ORF">DC432_12605</name>
</gene>
<organism evidence="6 7">
    <name type="scientific">Microbacterium testaceum</name>
    <name type="common">Aureobacterium testaceum</name>
    <name type="synonym">Brevibacterium testaceum</name>
    <dbReference type="NCBI Taxonomy" id="2033"/>
    <lineage>
        <taxon>Bacteria</taxon>
        <taxon>Bacillati</taxon>
        <taxon>Actinomycetota</taxon>
        <taxon>Actinomycetes</taxon>
        <taxon>Micrococcales</taxon>
        <taxon>Microbacteriaceae</taxon>
        <taxon>Microbacterium</taxon>
    </lineage>
</organism>
<dbReference type="EMBL" id="QDFT01000035">
    <property type="protein sequence ID" value="PVE66847.1"/>
    <property type="molecule type" value="Genomic_DNA"/>
</dbReference>
<comment type="subcellular location">
    <subcellularLocation>
        <location evidence="1">Membrane</location>
        <topology evidence="1">Multi-pass membrane protein</topology>
    </subcellularLocation>
</comment>
<name>A0A2T7W9J9_MICTE</name>
<dbReference type="AlphaFoldDB" id="A0A2T7W9J9"/>
<feature type="transmembrane region" description="Helical" evidence="5">
    <location>
        <begin position="99"/>
        <end position="119"/>
    </location>
</feature>
<feature type="transmembrane region" description="Helical" evidence="5">
    <location>
        <begin position="62"/>
        <end position="87"/>
    </location>
</feature>
<keyword evidence="2 5" id="KW-0812">Transmembrane</keyword>
<accession>A0A2T7W9J9</accession>
<feature type="transmembrane region" description="Helical" evidence="5">
    <location>
        <begin position="21"/>
        <end position="50"/>
    </location>
</feature>
<evidence type="ECO:0000256" key="1">
    <source>
        <dbReference type="ARBA" id="ARBA00004141"/>
    </source>
</evidence>
<comment type="caution">
    <text evidence="6">The sequence shown here is derived from an EMBL/GenBank/DDBJ whole genome shotgun (WGS) entry which is preliminary data.</text>
</comment>
<evidence type="ECO:0000256" key="3">
    <source>
        <dbReference type="ARBA" id="ARBA00022989"/>
    </source>
</evidence>
<dbReference type="GO" id="GO:0005886">
    <property type="term" value="C:plasma membrane"/>
    <property type="evidence" value="ECO:0007669"/>
    <property type="project" value="UniProtKB-ARBA"/>
</dbReference>
<evidence type="ECO:0000313" key="6">
    <source>
        <dbReference type="EMBL" id="PVE66847.1"/>
    </source>
</evidence>
<keyword evidence="4 5" id="KW-0472">Membrane</keyword>
<keyword evidence="3 5" id="KW-1133">Transmembrane helix</keyword>
<sequence length="201" mass="20784">MLSLYRPGDGWMHRMPAGPKLVGLAVVAVIVGAVPSTWAATIVLGVPLVLYAASGMGPTAGLVALAGAVWGLRWLVVITLGGQLLFLGVEPAVANTARVVAALAIAGLVPLTTRVSALLDAVERGLSPLRRLGLDPARAALLATLTITTIPVIARRMAEVRDAQRARGLRPSLVRGALPLLVSTLRHAENLGEGLAARGIR</sequence>